<evidence type="ECO:0000256" key="1">
    <source>
        <dbReference type="SAM" id="MobiDB-lite"/>
    </source>
</evidence>
<gene>
    <name evidence="3" type="ORF">EL18_01378</name>
</gene>
<dbReference type="OrthoDB" id="5292295at2"/>
<feature type="region of interest" description="Disordered" evidence="1">
    <location>
        <begin position="15"/>
        <end position="35"/>
    </location>
</feature>
<reference evidence="3 4" key="1">
    <citation type="submission" date="2014-05" db="EMBL/GenBank/DDBJ databases">
        <title>Draft Genome Sequence of Nitratireductor basaltis Strain UMTGB225, A Marine Bacterium Isolated from Green Barrel Tunicate.</title>
        <authorList>
            <person name="Gan H.Y."/>
        </authorList>
    </citation>
    <scope>NUCLEOTIDE SEQUENCE [LARGE SCALE GENOMIC DNA]</scope>
    <source>
        <strain evidence="3 4">UMTGB225</strain>
    </source>
</reference>
<comment type="caution">
    <text evidence="3">The sequence shown here is derived from an EMBL/GenBank/DDBJ whole genome shotgun (WGS) entry which is preliminary data.</text>
</comment>
<dbReference type="InterPro" id="IPR003615">
    <property type="entry name" value="HNH_nuc"/>
</dbReference>
<accession>A0A084UBL1</accession>
<dbReference type="PATRIC" id="fig|472175.3.peg.1392"/>
<dbReference type="RefSeq" id="WP_036481057.1">
    <property type="nucleotide sequence ID" value="NZ_JMQM01000001.1"/>
</dbReference>
<evidence type="ECO:0000313" key="4">
    <source>
        <dbReference type="Proteomes" id="UP000053675"/>
    </source>
</evidence>
<proteinExistence type="predicted"/>
<dbReference type="SMART" id="SM00507">
    <property type="entry name" value="HNHc"/>
    <property type="match status" value="1"/>
</dbReference>
<feature type="compositionally biased region" description="Basic and acidic residues" evidence="1">
    <location>
        <begin position="23"/>
        <end position="35"/>
    </location>
</feature>
<sequence>MGRLKTIASPIKKMAPRLGYASGDEKARDKQRRDTQPWRSWYKTARWQRLREKVFTRDLYTCQRSGEICAGRGNQPNAPVANHKIPHNGDPVLFWDESNIETVTKRVHDSLIQSEEKRTGLR</sequence>
<protein>
    <submittedName>
        <fullName evidence="3">HNH endonuclease</fullName>
    </submittedName>
</protein>
<evidence type="ECO:0000259" key="2">
    <source>
        <dbReference type="SMART" id="SM00507"/>
    </source>
</evidence>
<keyword evidence="4" id="KW-1185">Reference proteome</keyword>
<dbReference type="GO" id="GO:0004519">
    <property type="term" value="F:endonuclease activity"/>
    <property type="evidence" value="ECO:0007669"/>
    <property type="project" value="UniProtKB-KW"/>
</dbReference>
<keyword evidence="3" id="KW-0255">Endonuclease</keyword>
<organism evidence="3 4">
    <name type="scientific">Nitratireductor basaltis</name>
    <dbReference type="NCBI Taxonomy" id="472175"/>
    <lineage>
        <taxon>Bacteria</taxon>
        <taxon>Pseudomonadati</taxon>
        <taxon>Pseudomonadota</taxon>
        <taxon>Alphaproteobacteria</taxon>
        <taxon>Hyphomicrobiales</taxon>
        <taxon>Phyllobacteriaceae</taxon>
        <taxon>Nitratireductor</taxon>
    </lineage>
</organism>
<dbReference type="eggNOG" id="COG1403">
    <property type="taxonomic scope" value="Bacteria"/>
</dbReference>
<dbReference type="EMBL" id="JMQM01000001">
    <property type="protein sequence ID" value="KFB10347.1"/>
    <property type="molecule type" value="Genomic_DNA"/>
</dbReference>
<dbReference type="STRING" id="472175.EL18_01378"/>
<keyword evidence="3" id="KW-0378">Hydrolase</keyword>
<dbReference type="Proteomes" id="UP000053675">
    <property type="component" value="Unassembled WGS sequence"/>
</dbReference>
<feature type="domain" description="HNH nuclease" evidence="2">
    <location>
        <begin position="49"/>
        <end position="109"/>
    </location>
</feature>
<keyword evidence="3" id="KW-0540">Nuclease</keyword>
<evidence type="ECO:0000313" key="3">
    <source>
        <dbReference type="EMBL" id="KFB10347.1"/>
    </source>
</evidence>
<dbReference type="AlphaFoldDB" id="A0A084UBL1"/>
<name>A0A084UBL1_9HYPH</name>